<dbReference type="KEGG" id="panc:E2636_13300"/>
<sequence>MNNEQETPKEKREKLRQKELIKNPGGALRDGFSRGENANLSDFSEGMGWKGTVLLIVVLIVGYILYKLFL</sequence>
<organism evidence="2 3">
    <name type="scientific">Paenisporosarcina antarctica</name>
    <dbReference type="NCBI Taxonomy" id="417367"/>
    <lineage>
        <taxon>Bacteria</taxon>
        <taxon>Bacillati</taxon>
        <taxon>Bacillota</taxon>
        <taxon>Bacilli</taxon>
        <taxon>Bacillales</taxon>
        <taxon>Caryophanaceae</taxon>
        <taxon>Paenisporosarcina</taxon>
    </lineage>
</organism>
<keyword evidence="1" id="KW-0472">Membrane</keyword>
<accession>A0A4P7A0B3</accession>
<feature type="transmembrane region" description="Helical" evidence="1">
    <location>
        <begin position="47"/>
        <end position="66"/>
    </location>
</feature>
<dbReference type="EMBL" id="CP038015">
    <property type="protein sequence ID" value="QBP42063.1"/>
    <property type="molecule type" value="Genomic_DNA"/>
</dbReference>
<name>A0A4P7A0B3_9BACL</name>
<evidence type="ECO:0000256" key="1">
    <source>
        <dbReference type="SAM" id="Phobius"/>
    </source>
</evidence>
<dbReference type="OrthoDB" id="2935923at2"/>
<evidence type="ECO:0008006" key="4">
    <source>
        <dbReference type="Google" id="ProtNLM"/>
    </source>
</evidence>
<dbReference type="RefSeq" id="WP_134210632.1">
    <property type="nucleotide sequence ID" value="NZ_CP038015.1"/>
</dbReference>
<evidence type="ECO:0000313" key="2">
    <source>
        <dbReference type="EMBL" id="QBP42063.1"/>
    </source>
</evidence>
<evidence type="ECO:0000313" key="3">
    <source>
        <dbReference type="Proteomes" id="UP000294292"/>
    </source>
</evidence>
<keyword evidence="1" id="KW-0812">Transmembrane</keyword>
<keyword evidence="1" id="KW-1133">Transmembrane helix</keyword>
<dbReference type="AlphaFoldDB" id="A0A4P7A0B3"/>
<protein>
    <recommendedName>
        <fullName evidence="4">Phage capsid protein</fullName>
    </recommendedName>
</protein>
<reference evidence="2 3" key="1">
    <citation type="submission" date="2019-03" db="EMBL/GenBank/DDBJ databases">
        <title>Complete genome sequence of Paenisporosarcina antarctica CGMCC 1.6503T.</title>
        <authorList>
            <person name="Rong J.-C."/>
            <person name="Chi N.-Y."/>
            <person name="Zhang Q.-F."/>
        </authorList>
    </citation>
    <scope>NUCLEOTIDE SEQUENCE [LARGE SCALE GENOMIC DNA]</scope>
    <source>
        <strain evidence="2 3">CGMCC 1.6503</strain>
    </source>
</reference>
<dbReference type="Pfam" id="PF19893">
    <property type="entry name" value="DUF6366"/>
    <property type="match status" value="1"/>
</dbReference>
<keyword evidence="3" id="KW-1185">Reference proteome</keyword>
<dbReference type="Proteomes" id="UP000294292">
    <property type="component" value="Chromosome"/>
</dbReference>
<proteinExistence type="predicted"/>
<dbReference type="InterPro" id="IPR045946">
    <property type="entry name" value="DUF6366"/>
</dbReference>
<gene>
    <name evidence="2" type="ORF">E2636_13300</name>
</gene>